<evidence type="ECO:0000313" key="1">
    <source>
        <dbReference type="EMBL" id="CAB5207222.1"/>
    </source>
</evidence>
<proteinExistence type="predicted"/>
<dbReference type="EMBL" id="LR798227">
    <property type="protein sequence ID" value="CAB5207222.1"/>
    <property type="molecule type" value="Genomic_DNA"/>
</dbReference>
<protein>
    <submittedName>
        <fullName evidence="1">Uncharacterized protein</fullName>
    </submittedName>
</protein>
<reference evidence="1" key="1">
    <citation type="submission" date="2020-05" db="EMBL/GenBank/DDBJ databases">
        <authorList>
            <person name="Chiriac C."/>
            <person name="Salcher M."/>
            <person name="Ghai R."/>
            <person name="Kavagutti S V."/>
        </authorList>
    </citation>
    <scope>NUCLEOTIDE SEQUENCE</scope>
</reference>
<organism evidence="1">
    <name type="scientific">uncultured Caudovirales phage</name>
    <dbReference type="NCBI Taxonomy" id="2100421"/>
    <lineage>
        <taxon>Viruses</taxon>
        <taxon>Duplodnaviria</taxon>
        <taxon>Heunggongvirae</taxon>
        <taxon>Uroviricota</taxon>
        <taxon>Caudoviricetes</taxon>
        <taxon>Peduoviridae</taxon>
        <taxon>Maltschvirus</taxon>
        <taxon>Maltschvirus maltsch</taxon>
    </lineage>
</organism>
<name>A0A6J7WK82_9CAUD</name>
<accession>A0A6J7WK82</accession>
<gene>
    <name evidence="1" type="ORF">UFOVP180_47</name>
</gene>
<sequence length="87" mass="10347">MLLEELDKLDKQYASMNNLWNVLAELKLKHRELGDDTTSLNMWMRDLTLAKQQNRNLVVEAKIRNRILLSTQQAVEKQRIFESLFDE</sequence>